<accession>A0ABT6NCB3</accession>
<evidence type="ECO:0000313" key="1">
    <source>
        <dbReference type="EMBL" id="MDH8678075.1"/>
    </source>
</evidence>
<keyword evidence="2" id="KW-1185">Reference proteome</keyword>
<gene>
    <name evidence="1" type="ORF">QE109_07945</name>
</gene>
<reference evidence="1 2" key="1">
    <citation type="submission" date="2023-04" db="EMBL/GenBank/DDBJ databases">
        <title>Fusibacter bizertensis strain WBS, isolated from littoral bottom sediments of the Arctic seas - biochemical and genomic analysis.</title>
        <authorList>
            <person name="Brioukhanov A.L."/>
        </authorList>
    </citation>
    <scope>NUCLEOTIDE SEQUENCE [LARGE SCALE GENOMIC DNA]</scope>
    <source>
        <strain evidence="1 2">WBS</strain>
    </source>
</reference>
<proteinExistence type="predicted"/>
<name>A0ABT6NCB3_9FIRM</name>
<evidence type="ECO:0000313" key="2">
    <source>
        <dbReference type="Proteomes" id="UP001158045"/>
    </source>
</evidence>
<sequence>MEYKKSVLREKTTFTKVRNEAEYRTVDHYKTHGYSVKMLCDEFCTHQEKESESQKGQT</sequence>
<evidence type="ECO:0008006" key="3">
    <source>
        <dbReference type="Google" id="ProtNLM"/>
    </source>
</evidence>
<dbReference type="RefSeq" id="WP_281093904.1">
    <property type="nucleotide sequence ID" value="NZ_JARYZI010000004.1"/>
</dbReference>
<comment type="caution">
    <text evidence="1">The sequence shown here is derived from an EMBL/GenBank/DDBJ whole genome shotgun (WGS) entry which is preliminary data.</text>
</comment>
<organism evidence="1 2">
    <name type="scientific">Fusibacter bizertensis</name>
    <dbReference type="NCBI Taxonomy" id="1488331"/>
    <lineage>
        <taxon>Bacteria</taxon>
        <taxon>Bacillati</taxon>
        <taxon>Bacillota</taxon>
        <taxon>Clostridia</taxon>
        <taxon>Eubacteriales</taxon>
        <taxon>Eubacteriales Family XII. Incertae Sedis</taxon>
        <taxon>Fusibacter</taxon>
    </lineage>
</organism>
<dbReference type="Proteomes" id="UP001158045">
    <property type="component" value="Unassembled WGS sequence"/>
</dbReference>
<protein>
    <recommendedName>
        <fullName evidence="3">Transposase</fullName>
    </recommendedName>
</protein>
<dbReference type="EMBL" id="JARYZI010000004">
    <property type="protein sequence ID" value="MDH8678075.1"/>
    <property type="molecule type" value="Genomic_DNA"/>
</dbReference>